<name>A0A6B1DS05_9CHLR</name>
<dbReference type="InterPro" id="IPR008775">
    <property type="entry name" value="Phytyl_CoA_dOase-like"/>
</dbReference>
<dbReference type="SUPFAM" id="SSF51197">
    <property type="entry name" value="Clavaminate synthase-like"/>
    <property type="match status" value="1"/>
</dbReference>
<comment type="caution">
    <text evidence="1">The sequence shown here is derived from an EMBL/GenBank/DDBJ whole genome shotgun (WGS) entry which is preliminary data.</text>
</comment>
<keyword evidence="1" id="KW-0560">Oxidoreductase</keyword>
<organism evidence="1">
    <name type="scientific">Caldilineaceae bacterium SB0662_bin_9</name>
    <dbReference type="NCBI Taxonomy" id="2605258"/>
    <lineage>
        <taxon>Bacteria</taxon>
        <taxon>Bacillati</taxon>
        <taxon>Chloroflexota</taxon>
        <taxon>Caldilineae</taxon>
        <taxon>Caldilineales</taxon>
        <taxon>Caldilineaceae</taxon>
    </lineage>
</organism>
<dbReference type="EMBL" id="VXPY01000041">
    <property type="protein sequence ID" value="MYD90007.1"/>
    <property type="molecule type" value="Genomic_DNA"/>
</dbReference>
<dbReference type="Pfam" id="PF05721">
    <property type="entry name" value="PhyH"/>
    <property type="match status" value="1"/>
</dbReference>
<dbReference type="GO" id="GO:0016706">
    <property type="term" value="F:2-oxoglutarate-dependent dioxygenase activity"/>
    <property type="evidence" value="ECO:0007669"/>
    <property type="project" value="UniProtKB-ARBA"/>
</dbReference>
<sequence>MSEQKPGAPTELEIYLFDLRGYLHIKNAISKEDLKEINACLDSIPPMKIGEWYGYVHAHQFSPTDGLNLQQIYEAGEPFEKLIDHPAWIEKVCHFVGGADSFDYNHGELFIDECFANLRGPGEAIGLHSGGHTGTKRTQFRFYQGEFHCGQINILMAFNDIGSGDGATMVIPGSHKAHFQHPQFEQHKLTADSANSVDEVEGAVELQMEAGDVLLFVDALSHGSARRTTPGNRRIAVYRYGPSWGMFRHPYQVSPELLARLTPRRRAIVMPHNPMPRVPNLLDE</sequence>
<protein>
    <submittedName>
        <fullName evidence="1">Phytanoyl-CoA dioxygenase family protein</fullName>
    </submittedName>
</protein>
<keyword evidence="1" id="KW-0223">Dioxygenase</keyword>
<proteinExistence type="predicted"/>
<reference evidence="1" key="1">
    <citation type="submission" date="2019-09" db="EMBL/GenBank/DDBJ databases">
        <title>Characterisation of the sponge microbiome using genome-centric metagenomics.</title>
        <authorList>
            <person name="Engelberts J.P."/>
            <person name="Robbins S.J."/>
            <person name="De Goeij J.M."/>
            <person name="Aranda M."/>
            <person name="Bell S.C."/>
            <person name="Webster N.S."/>
        </authorList>
    </citation>
    <scope>NUCLEOTIDE SEQUENCE</scope>
    <source>
        <strain evidence="1">SB0662_bin_9</strain>
    </source>
</reference>
<accession>A0A6B1DS05</accession>
<evidence type="ECO:0000313" key="1">
    <source>
        <dbReference type="EMBL" id="MYD90007.1"/>
    </source>
</evidence>
<dbReference type="AlphaFoldDB" id="A0A6B1DS05"/>
<dbReference type="Gene3D" id="2.60.120.620">
    <property type="entry name" value="q2cbj1_9rhob like domain"/>
    <property type="match status" value="1"/>
</dbReference>
<gene>
    <name evidence="1" type="ORF">F4Y08_06665</name>
</gene>